<evidence type="ECO:0000256" key="2">
    <source>
        <dbReference type="ARBA" id="ARBA00022475"/>
    </source>
</evidence>
<dbReference type="InterPro" id="IPR052175">
    <property type="entry name" value="ComplexI-like_HydComp"/>
</dbReference>
<feature type="transmembrane region" description="Helical" evidence="8">
    <location>
        <begin position="270"/>
        <end position="292"/>
    </location>
</feature>
<comment type="caution">
    <text evidence="11">The sequence shown here is derived from an EMBL/GenBank/DDBJ whole genome shotgun (WGS) entry which is preliminary data.</text>
</comment>
<feature type="transmembrane region" description="Helical" evidence="8">
    <location>
        <begin position="442"/>
        <end position="463"/>
    </location>
</feature>
<dbReference type="GO" id="GO:0016491">
    <property type="term" value="F:oxidoreductase activity"/>
    <property type="evidence" value="ECO:0007669"/>
    <property type="project" value="UniProtKB-KW"/>
</dbReference>
<feature type="transmembrane region" description="Helical" evidence="8">
    <location>
        <begin position="369"/>
        <end position="389"/>
    </location>
</feature>
<keyword evidence="2" id="KW-1003">Cell membrane</keyword>
<dbReference type="PANTHER" id="PTHR42682:SF5">
    <property type="entry name" value="HYDROGENASE-4 COMPONENT F"/>
    <property type="match status" value="1"/>
</dbReference>
<evidence type="ECO:0000256" key="7">
    <source>
        <dbReference type="RuleBase" id="RU000320"/>
    </source>
</evidence>
<evidence type="ECO:0000256" key="5">
    <source>
        <dbReference type="ARBA" id="ARBA00023002"/>
    </source>
</evidence>
<evidence type="ECO:0000259" key="10">
    <source>
        <dbReference type="Pfam" id="PF00662"/>
    </source>
</evidence>
<feature type="transmembrane region" description="Helical" evidence="8">
    <location>
        <begin position="58"/>
        <end position="83"/>
    </location>
</feature>
<feature type="transmembrane region" description="Helical" evidence="8">
    <location>
        <begin position="235"/>
        <end position="258"/>
    </location>
</feature>
<keyword evidence="5" id="KW-0560">Oxidoreductase</keyword>
<dbReference type="EMBL" id="MFUR01000007">
    <property type="protein sequence ID" value="OGI86916.1"/>
    <property type="molecule type" value="Genomic_DNA"/>
</dbReference>
<dbReference type="Pfam" id="PF00361">
    <property type="entry name" value="Proton_antipo_M"/>
    <property type="match status" value="1"/>
</dbReference>
<feature type="transmembrane region" description="Helical" evidence="8">
    <location>
        <begin position="202"/>
        <end position="223"/>
    </location>
</feature>
<feature type="transmembrane region" description="Helical" evidence="8">
    <location>
        <begin position="299"/>
        <end position="323"/>
    </location>
</feature>
<dbReference type="InterPro" id="IPR001750">
    <property type="entry name" value="ND/Mrp_TM"/>
</dbReference>
<feature type="domain" description="NADH-Ubiquinone oxidoreductase (complex I) chain 5 N-terminal" evidence="10">
    <location>
        <begin position="60"/>
        <end position="92"/>
    </location>
</feature>
<feature type="transmembrane region" description="Helical" evidence="8">
    <location>
        <begin position="401"/>
        <end position="421"/>
    </location>
</feature>
<gene>
    <name evidence="11" type="ORF">A3A91_00845</name>
</gene>
<protein>
    <recommendedName>
        <fullName evidence="13">NADH:quinone oxidoreductase/Mrp antiporter membrane subunit domain-containing protein</fullName>
    </recommendedName>
</protein>
<evidence type="ECO:0000313" key="12">
    <source>
        <dbReference type="Proteomes" id="UP000177001"/>
    </source>
</evidence>
<accession>A0A1F6WYD7</accession>
<dbReference type="AlphaFoldDB" id="A0A1F6WYD7"/>
<dbReference type="GO" id="GO:0005886">
    <property type="term" value="C:plasma membrane"/>
    <property type="evidence" value="ECO:0007669"/>
    <property type="project" value="UniProtKB-SubCell"/>
</dbReference>
<comment type="subcellular location">
    <subcellularLocation>
        <location evidence="1">Cell membrane</location>
        <topology evidence="1">Multi-pass membrane protein</topology>
    </subcellularLocation>
    <subcellularLocation>
        <location evidence="7">Membrane</location>
        <topology evidence="7">Multi-pass membrane protein</topology>
    </subcellularLocation>
</comment>
<keyword evidence="4 8" id="KW-1133">Transmembrane helix</keyword>
<name>A0A1F6WYD7_9BACT</name>
<feature type="domain" description="NADH:quinone oxidoreductase/Mrp antiporter transmembrane" evidence="9">
    <location>
        <begin position="123"/>
        <end position="412"/>
    </location>
</feature>
<evidence type="ECO:0000256" key="1">
    <source>
        <dbReference type="ARBA" id="ARBA00004651"/>
    </source>
</evidence>
<feature type="transmembrane region" description="Helical" evidence="8">
    <location>
        <begin position="126"/>
        <end position="146"/>
    </location>
</feature>
<evidence type="ECO:0000256" key="3">
    <source>
        <dbReference type="ARBA" id="ARBA00022692"/>
    </source>
</evidence>
<dbReference type="Proteomes" id="UP000177001">
    <property type="component" value="Unassembled WGS sequence"/>
</dbReference>
<dbReference type="PRINTS" id="PR01434">
    <property type="entry name" value="NADHDHGNASE5"/>
</dbReference>
<keyword evidence="6 8" id="KW-0472">Membrane</keyword>
<proteinExistence type="predicted"/>
<dbReference type="PANTHER" id="PTHR42682">
    <property type="entry name" value="HYDROGENASE-4 COMPONENT F"/>
    <property type="match status" value="1"/>
</dbReference>
<dbReference type="Pfam" id="PF00662">
    <property type="entry name" value="Proton_antipo_N"/>
    <property type="match status" value="1"/>
</dbReference>
<organism evidence="11 12">
    <name type="scientific">Candidatus Nomurabacteria bacterium RIFCSPLOWO2_01_FULL_36_16</name>
    <dbReference type="NCBI Taxonomy" id="1801767"/>
    <lineage>
        <taxon>Bacteria</taxon>
        <taxon>Candidatus Nomuraibacteriota</taxon>
    </lineage>
</organism>
<evidence type="ECO:0008006" key="13">
    <source>
        <dbReference type="Google" id="ProtNLM"/>
    </source>
</evidence>
<evidence type="ECO:0000256" key="8">
    <source>
        <dbReference type="SAM" id="Phobius"/>
    </source>
</evidence>
<evidence type="ECO:0000256" key="6">
    <source>
        <dbReference type="ARBA" id="ARBA00023136"/>
    </source>
</evidence>
<keyword evidence="3 7" id="KW-0812">Transmembrane</keyword>
<evidence type="ECO:0000313" key="11">
    <source>
        <dbReference type="EMBL" id="OGI86916.1"/>
    </source>
</evidence>
<evidence type="ECO:0000256" key="4">
    <source>
        <dbReference type="ARBA" id="ARBA00022989"/>
    </source>
</evidence>
<dbReference type="InterPro" id="IPR001516">
    <property type="entry name" value="Proton_antipo_N"/>
</dbReference>
<feature type="transmembrane region" description="Helical" evidence="8">
    <location>
        <begin position="158"/>
        <end position="182"/>
    </location>
</feature>
<feature type="transmembrane region" description="Helical" evidence="8">
    <location>
        <begin position="104"/>
        <end position="120"/>
    </location>
</feature>
<reference evidence="11 12" key="1">
    <citation type="journal article" date="2016" name="Nat. Commun.">
        <title>Thousands of microbial genomes shed light on interconnected biogeochemical processes in an aquifer system.</title>
        <authorList>
            <person name="Anantharaman K."/>
            <person name="Brown C.T."/>
            <person name="Hug L.A."/>
            <person name="Sharon I."/>
            <person name="Castelle C.J."/>
            <person name="Probst A.J."/>
            <person name="Thomas B.C."/>
            <person name="Singh A."/>
            <person name="Wilkins M.J."/>
            <person name="Karaoz U."/>
            <person name="Brodie E.L."/>
            <person name="Williams K.H."/>
            <person name="Hubbard S.S."/>
            <person name="Banfield J.F."/>
        </authorList>
    </citation>
    <scope>NUCLEOTIDE SEQUENCE [LARGE SCALE GENOMIC DNA]</scope>
</reference>
<evidence type="ECO:0000259" key="9">
    <source>
        <dbReference type="Pfam" id="PF00361"/>
    </source>
</evidence>
<feature type="transmembrane region" description="Helical" evidence="8">
    <location>
        <begin position="24"/>
        <end position="46"/>
    </location>
</feature>
<sequence>MELIFIISILIISSLINILFKKRIFIECVSVISVFTTLVLSTVVAIKVANFGFYNPFPFFYIDALGAIMILLVSFIGFFTVVYSIQYLRKETAKNIIGFTRTKQYLILLSLFLTAMFLAISASNPIFVWISIEATTLSTAFLISFYNKPSSTEAAWKYLIINSVGLLLGFFGTLLYFTAIHQVGGAVSWHLLLENASNLDPLLAKIAFVFVLIGYGTKVGFVPMHTWKPDAYSKAPAPIGALLSGALLPIAFVIILKFKTITDVVVGPLFSQHLLIAFGLLSISVAALIMFNSKNYKRLLAYSSIENAGIMALGFGFGGLAIFAAILHMIYHSCVKAILFFTSGNLLLKYSSDKIDNVVGALKILPTTSIFFILGFLIVTGTPPFGIFFTKMSILSVGIKFYPIISFVALFFMVIVFIGFFKHVSSMFFGEKPEEIKTGEESIWLFISPLALIITVFILSFYIPPFLNTLINNTVLLY</sequence>